<feature type="compositionally biased region" description="Basic and acidic residues" evidence="4">
    <location>
        <begin position="749"/>
        <end position="784"/>
    </location>
</feature>
<sequence length="1166" mass="125725">MPNGAHSRDPSAHGEGRRNGARRMDMDEGDGRVGVDDPCGERSYTELKCLGDGSFGTVWLCDWHSPVKPGVLLSAMQCGAGARPEWAGKRLVALKRMKRVWEGGWSQAKSLGELVSLRRIPPHPAIIPLYDAFISPKSRELYFVFECMEGNLYQLTKSRRGRPLAAGLIASCFHQITTGLYHIHQHGYFHRDMKPENLLVTTTGLTDYLTASALTAINAQRNGSGGAGGGGLGADDGMTHTMTNGDLTMRYEKDVSVIVKLADFGLARATASRPPYTEYVSTRWYRAPEVLLRSTEYGPPVDMWALGTILAEMLNLKPLFPGASEIDQVYRICETLGDPSPDYGIDERGKVIGGGPWNTGIKLAKNVGFSFPKRTPSHFRGLFNDEVPQSLVDCIADLLRYNPKYRLTSAQCIDHPYFHETLPHLQHTLILPRIPFLQGQPTANAARQATQEMNVVPPRQVPPSHSHQPHDTRPAFANGDIRNLPPPVGTPDNMANGNGRVVYFPPSGHREDAHVRSYASSALVNQLRELDLPTDDLASYGSRPALGNRADSKKESVAQSSMYDGSNFEGSIAEGSNQSYPGSHSLSVSSLHISERTHPHQPHPQQPQYAHQPRAAHQQPPPQQQMPPTKPHVAAYVQQQQQQMGMYDETPRISPGSQIPTPPPVEPARTPSKLSAIPAPPAPAPVASVGKKKKWGLSSVFGSSEKHLPVVDEGSVGTGYQGSSSSSLKRTQSGNHPDARIMPMATLIEDPKKAKKEAERQARELERAKREAAERAQKERARAVMRKREQLIEAKRATNSKAELEFGDSGFNLQAEAPSQLRATPSQAYIQPVHPQGSGSALQLGASATGSQHQLQHYPGMPASQSVSSVRSHESARSHHSGHSQLSAAALAARDRMEDGLGHGLPPGQGQGQGHGPHSVSRGNRHKARRRDDDDDHSMSSFDVNSLRSRSVLTVGTIDSDPGPRRAHQWTDPADPAARRQPSVSAFRHASGSKSRLMSGSNPSLDSQLAHDFGIHANLASGSSTSLGRHAASQLSLHDMPVGGIPPQVIALGQGNGQGQGSAPTSPYGHPLGAAVAHGHGMGRDQAVHSGQGGQGHGHGQAQGQGQHLPSISDWQGGYHAAQINPMFRVPPAQNQGQKTTLPPFSAIASVADAQAQAQAQRQNQG</sequence>
<keyword evidence="1" id="KW-0808">Transferase</keyword>
<feature type="region of interest" description="Disordered" evidence="4">
    <location>
        <begin position="540"/>
        <end position="643"/>
    </location>
</feature>
<dbReference type="Gene3D" id="3.30.200.20">
    <property type="entry name" value="Phosphorylase Kinase, domain 1"/>
    <property type="match status" value="1"/>
</dbReference>
<dbReference type="OrthoDB" id="2158884at2759"/>
<organism evidence="6 7">
    <name type="scientific">Saitozyma podzolica</name>
    <dbReference type="NCBI Taxonomy" id="1890683"/>
    <lineage>
        <taxon>Eukaryota</taxon>
        <taxon>Fungi</taxon>
        <taxon>Dikarya</taxon>
        <taxon>Basidiomycota</taxon>
        <taxon>Agaricomycotina</taxon>
        <taxon>Tremellomycetes</taxon>
        <taxon>Tremellales</taxon>
        <taxon>Trimorphomycetaceae</taxon>
        <taxon>Saitozyma</taxon>
    </lineage>
</organism>
<dbReference type="STRING" id="1890683.A0A427YPH2"/>
<dbReference type="Gene3D" id="1.10.510.10">
    <property type="entry name" value="Transferase(Phosphotransferase) domain 1"/>
    <property type="match status" value="1"/>
</dbReference>
<comment type="caution">
    <text evidence="6">The sequence shown here is derived from an EMBL/GenBank/DDBJ whole genome shotgun (WGS) entry which is preliminary data.</text>
</comment>
<feature type="compositionally biased region" description="Low complexity" evidence="4">
    <location>
        <begin position="583"/>
        <end position="592"/>
    </location>
</feature>
<feature type="region of interest" description="Disordered" evidence="4">
    <location>
        <begin position="1049"/>
        <end position="1114"/>
    </location>
</feature>
<feature type="compositionally biased region" description="Polar residues" evidence="4">
    <location>
        <begin position="721"/>
        <end position="735"/>
    </location>
</feature>
<evidence type="ECO:0000256" key="4">
    <source>
        <dbReference type="SAM" id="MobiDB-lite"/>
    </source>
</evidence>
<feature type="region of interest" description="Disordered" evidence="4">
    <location>
        <begin position="816"/>
        <end position="1004"/>
    </location>
</feature>
<dbReference type="CDD" id="cd07830">
    <property type="entry name" value="STKc_MAK_like"/>
    <property type="match status" value="1"/>
</dbReference>
<feature type="compositionally biased region" description="Polar residues" evidence="4">
    <location>
        <begin position="992"/>
        <end position="1004"/>
    </location>
</feature>
<keyword evidence="1" id="KW-0723">Serine/threonine-protein kinase</keyword>
<dbReference type="InterPro" id="IPR008271">
    <property type="entry name" value="Ser/Thr_kinase_AS"/>
</dbReference>
<dbReference type="EMBL" id="RSCD01000005">
    <property type="protein sequence ID" value="RSH92981.1"/>
    <property type="molecule type" value="Genomic_DNA"/>
</dbReference>
<evidence type="ECO:0000256" key="2">
    <source>
        <dbReference type="ARBA" id="ARBA00022741"/>
    </source>
</evidence>
<dbReference type="SMART" id="SM00220">
    <property type="entry name" value="S_TKc"/>
    <property type="match status" value="1"/>
</dbReference>
<dbReference type="GO" id="GO:0004674">
    <property type="term" value="F:protein serine/threonine kinase activity"/>
    <property type="evidence" value="ECO:0007669"/>
    <property type="project" value="UniProtKB-KW"/>
</dbReference>
<feature type="region of interest" description="Disordered" evidence="4">
    <location>
        <begin position="456"/>
        <end position="506"/>
    </location>
</feature>
<feature type="region of interest" description="Disordered" evidence="4">
    <location>
        <begin position="709"/>
        <end position="784"/>
    </location>
</feature>
<feature type="compositionally biased region" description="Polar residues" evidence="4">
    <location>
        <begin position="939"/>
        <end position="954"/>
    </location>
</feature>
<dbReference type="Pfam" id="PF00069">
    <property type="entry name" value="Pkinase"/>
    <property type="match status" value="2"/>
</dbReference>
<dbReference type="GO" id="GO:0005524">
    <property type="term" value="F:ATP binding"/>
    <property type="evidence" value="ECO:0007669"/>
    <property type="project" value="UniProtKB-KW"/>
</dbReference>
<evidence type="ECO:0000259" key="5">
    <source>
        <dbReference type="PROSITE" id="PS50011"/>
    </source>
</evidence>
<feature type="compositionally biased region" description="Polar residues" evidence="4">
    <location>
        <begin position="837"/>
        <end position="855"/>
    </location>
</feature>
<keyword evidence="3" id="KW-0067">ATP-binding</keyword>
<dbReference type="PROSITE" id="PS50011">
    <property type="entry name" value="PROTEIN_KINASE_DOM"/>
    <property type="match status" value="1"/>
</dbReference>
<dbReference type="PANTHER" id="PTHR24055">
    <property type="entry name" value="MITOGEN-ACTIVATED PROTEIN KINASE"/>
    <property type="match status" value="1"/>
</dbReference>
<keyword evidence="7" id="KW-1185">Reference proteome</keyword>
<accession>A0A427YPH2</accession>
<name>A0A427YPH2_9TREE</name>
<reference evidence="6 7" key="1">
    <citation type="submission" date="2018-11" db="EMBL/GenBank/DDBJ databases">
        <title>Genome sequence of Saitozyma podzolica DSM 27192.</title>
        <authorList>
            <person name="Aliyu H."/>
            <person name="Gorte O."/>
            <person name="Ochsenreither K."/>
        </authorList>
    </citation>
    <scope>NUCLEOTIDE SEQUENCE [LARGE SCALE GENOMIC DNA]</scope>
    <source>
        <strain evidence="6 7">DSM 27192</strain>
    </source>
</reference>
<proteinExistence type="predicted"/>
<feature type="compositionally biased region" description="Low complexity" evidence="4">
    <location>
        <begin position="667"/>
        <end position="677"/>
    </location>
</feature>
<feature type="region of interest" description="Disordered" evidence="4">
    <location>
        <begin position="1"/>
        <end position="37"/>
    </location>
</feature>
<feature type="compositionally biased region" description="Low complexity" evidence="4">
    <location>
        <begin position="606"/>
        <end position="618"/>
    </location>
</feature>
<evidence type="ECO:0000313" key="7">
    <source>
        <dbReference type="Proteomes" id="UP000279259"/>
    </source>
</evidence>
<evidence type="ECO:0000256" key="3">
    <source>
        <dbReference type="ARBA" id="ARBA00022840"/>
    </source>
</evidence>
<evidence type="ECO:0000313" key="6">
    <source>
        <dbReference type="EMBL" id="RSH92981.1"/>
    </source>
</evidence>
<dbReference type="InterPro" id="IPR011009">
    <property type="entry name" value="Kinase-like_dom_sf"/>
</dbReference>
<protein>
    <recommendedName>
        <fullName evidence="5">Protein kinase domain-containing protein</fullName>
    </recommendedName>
</protein>
<gene>
    <name evidence="6" type="ORF">EHS25_008429</name>
</gene>
<dbReference type="FunFam" id="3.30.200.20:FF:000233">
    <property type="entry name" value="Meiosis induction protein kinase"/>
    <property type="match status" value="1"/>
</dbReference>
<dbReference type="InterPro" id="IPR000719">
    <property type="entry name" value="Prot_kinase_dom"/>
</dbReference>
<evidence type="ECO:0000256" key="1">
    <source>
        <dbReference type="ARBA" id="ARBA00022527"/>
    </source>
</evidence>
<keyword evidence="1" id="KW-0418">Kinase</keyword>
<feature type="compositionally biased region" description="Gly residues" evidence="4">
    <location>
        <begin position="902"/>
        <end position="915"/>
    </location>
</feature>
<dbReference type="AlphaFoldDB" id="A0A427YPH2"/>
<feature type="compositionally biased region" description="Gly residues" evidence="4">
    <location>
        <begin position="1091"/>
        <end position="1103"/>
    </location>
</feature>
<dbReference type="SUPFAM" id="SSF56112">
    <property type="entry name" value="Protein kinase-like (PK-like)"/>
    <property type="match status" value="1"/>
</dbReference>
<keyword evidence="2" id="KW-0547">Nucleotide-binding</keyword>
<dbReference type="InterPro" id="IPR050117">
    <property type="entry name" value="MAPK"/>
</dbReference>
<feature type="domain" description="Protein kinase" evidence="5">
    <location>
        <begin position="44"/>
        <end position="418"/>
    </location>
</feature>
<feature type="region of interest" description="Disordered" evidence="4">
    <location>
        <begin position="656"/>
        <end position="691"/>
    </location>
</feature>
<dbReference type="Proteomes" id="UP000279259">
    <property type="component" value="Unassembled WGS sequence"/>
</dbReference>
<dbReference type="PROSITE" id="PS00108">
    <property type="entry name" value="PROTEIN_KINASE_ST"/>
    <property type="match status" value="1"/>
</dbReference>
<feature type="compositionally biased region" description="Pro residues" evidence="4">
    <location>
        <begin position="619"/>
        <end position="630"/>
    </location>
</feature>